<gene>
    <name evidence="3" type="ORF">ABXS69_05035</name>
</gene>
<proteinExistence type="predicted"/>
<sequence>MTTGGKESHSLDLRGNPDANPLFVKETKGGNWKASDFRLKAGSPACGAGRALPAAIAKKLGTDAGGAVNMGALVNAAWNDEQPAAKASAPHAAEQPAAPAAPAQAPSAAPTTEAPAAAAPAPAGGAAQGSPAKQAPTAGARAAEARAEIAKDVKPKARTVMAGGALLSLLISILGPYLRRRLLSMRA</sequence>
<feature type="region of interest" description="Disordered" evidence="1">
    <location>
        <begin position="82"/>
        <end position="140"/>
    </location>
</feature>
<name>A0AAU8N5T3_9ACTO</name>
<dbReference type="RefSeq" id="WP_366181433.1">
    <property type="nucleotide sequence ID" value="NZ_CP159989.1"/>
</dbReference>
<dbReference type="AlphaFoldDB" id="A0AAU8N5T3"/>
<dbReference type="EMBL" id="CP159989">
    <property type="protein sequence ID" value="XCP83225.1"/>
    <property type="molecule type" value="Genomic_DNA"/>
</dbReference>
<evidence type="ECO:0000256" key="1">
    <source>
        <dbReference type="SAM" id="MobiDB-lite"/>
    </source>
</evidence>
<protein>
    <submittedName>
        <fullName evidence="3">Uncharacterized protein</fullName>
    </submittedName>
</protein>
<feature type="region of interest" description="Disordered" evidence="1">
    <location>
        <begin position="1"/>
        <end position="24"/>
    </location>
</feature>
<keyword evidence="2" id="KW-0472">Membrane</keyword>
<feature type="compositionally biased region" description="Basic and acidic residues" evidence="1">
    <location>
        <begin position="1"/>
        <end position="12"/>
    </location>
</feature>
<evidence type="ECO:0000313" key="3">
    <source>
        <dbReference type="EMBL" id="XCP83225.1"/>
    </source>
</evidence>
<accession>A0AAU8N5T3</accession>
<feature type="transmembrane region" description="Helical" evidence="2">
    <location>
        <begin position="160"/>
        <end position="178"/>
    </location>
</feature>
<organism evidence="3">
    <name type="scientific">Actinomyces timonensis</name>
    <dbReference type="NCBI Taxonomy" id="1288391"/>
    <lineage>
        <taxon>Bacteria</taxon>
        <taxon>Bacillati</taxon>
        <taxon>Actinomycetota</taxon>
        <taxon>Actinomycetes</taxon>
        <taxon>Actinomycetales</taxon>
        <taxon>Actinomycetaceae</taxon>
        <taxon>Actinomyces</taxon>
    </lineage>
</organism>
<evidence type="ECO:0000256" key="2">
    <source>
        <dbReference type="SAM" id="Phobius"/>
    </source>
</evidence>
<keyword evidence="2" id="KW-1133">Transmembrane helix</keyword>
<keyword evidence="2" id="KW-0812">Transmembrane</keyword>
<reference evidence="3" key="1">
    <citation type="submission" date="2024-05" db="EMBL/GenBank/DDBJ databases">
        <title>Draft genome assemblies of 36 bacteria isolated from hibernating arctic ground squirrels.</title>
        <authorList>
            <person name="McKee H."/>
            <person name="Mullen L."/>
            <person name="Drown D.M."/>
            <person name="Duddleston K.N."/>
        </authorList>
    </citation>
    <scope>NUCLEOTIDE SEQUENCE</scope>
    <source>
        <strain evidence="3">AR004</strain>
    </source>
</reference>